<name>A0A0P1AAM7_PLAHL</name>
<dbReference type="InterPro" id="IPR043502">
    <property type="entry name" value="DNA/RNA_pol_sf"/>
</dbReference>
<dbReference type="SUPFAM" id="SSF56672">
    <property type="entry name" value="DNA/RNA polymerases"/>
    <property type="match status" value="1"/>
</dbReference>
<dbReference type="STRING" id="4781.A0A0P1AAM7"/>
<keyword evidence="2" id="KW-0808">Transferase</keyword>
<proteinExistence type="predicted"/>
<keyword evidence="2" id="KW-0548">Nucleotidyltransferase</keyword>
<feature type="compositionally biased region" description="Basic and acidic residues" evidence="1">
    <location>
        <begin position="56"/>
        <end position="67"/>
    </location>
</feature>
<dbReference type="AlphaFoldDB" id="A0A0P1AAM7"/>
<evidence type="ECO:0000256" key="1">
    <source>
        <dbReference type="SAM" id="MobiDB-lite"/>
    </source>
</evidence>
<dbReference type="PANTHER" id="PTHR15503">
    <property type="entry name" value="LDOC1 RELATED"/>
    <property type="match status" value="1"/>
</dbReference>
<reference evidence="3" key="1">
    <citation type="submission" date="2014-09" db="EMBL/GenBank/DDBJ databases">
        <authorList>
            <person name="Sharma Rahul"/>
            <person name="Thines Marco"/>
        </authorList>
    </citation>
    <scope>NUCLEOTIDE SEQUENCE [LARGE SCALE GENOMIC DNA]</scope>
</reference>
<dbReference type="RefSeq" id="XP_024574279.1">
    <property type="nucleotide sequence ID" value="XM_024723287.1"/>
</dbReference>
<evidence type="ECO:0000313" key="3">
    <source>
        <dbReference type="Proteomes" id="UP000054928"/>
    </source>
</evidence>
<dbReference type="OrthoDB" id="5563411at2759"/>
<dbReference type="GO" id="GO:0003964">
    <property type="term" value="F:RNA-directed DNA polymerase activity"/>
    <property type="evidence" value="ECO:0007669"/>
    <property type="project" value="UniProtKB-KW"/>
</dbReference>
<organism evidence="2 3">
    <name type="scientific">Plasmopara halstedii</name>
    <name type="common">Downy mildew of sunflower</name>
    <dbReference type="NCBI Taxonomy" id="4781"/>
    <lineage>
        <taxon>Eukaryota</taxon>
        <taxon>Sar</taxon>
        <taxon>Stramenopiles</taxon>
        <taxon>Oomycota</taxon>
        <taxon>Peronosporomycetes</taxon>
        <taxon>Peronosporales</taxon>
        <taxon>Peronosporaceae</taxon>
        <taxon>Plasmopara</taxon>
    </lineage>
</organism>
<dbReference type="Gene3D" id="3.10.10.10">
    <property type="entry name" value="HIV Type 1 Reverse Transcriptase, subunit A, domain 1"/>
    <property type="match status" value="1"/>
</dbReference>
<dbReference type="InterPro" id="IPR032567">
    <property type="entry name" value="RTL1-rel"/>
</dbReference>
<dbReference type="GeneID" id="36401012"/>
<protein>
    <submittedName>
        <fullName evidence="2">FOG: Transposon-encoded proteins with TYA, reverse transcriptase, integrase domains in various combinations</fullName>
    </submittedName>
</protein>
<evidence type="ECO:0000313" key="2">
    <source>
        <dbReference type="EMBL" id="CEG37910.1"/>
    </source>
</evidence>
<dbReference type="PANTHER" id="PTHR15503:SF22">
    <property type="entry name" value="TRANSPOSON TY3-I GAG POLYPROTEIN"/>
    <property type="match status" value="1"/>
</dbReference>
<dbReference type="Proteomes" id="UP000054928">
    <property type="component" value="Unassembled WGS sequence"/>
</dbReference>
<keyword evidence="3" id="KW-1185">Reference proteome</keyword>
<dbReference type="Gene3D" id="3.30.70.270">
    <property type="match status" value="1"/>
</dbReference>
<keyword evidence="2" id="KW-0695">RNA-directed DNA polymerase</keyword>
<sequence>MKIKERSPSTLQEAIEMASNFEFAHHSEKPPRVPSKLQSSDSGHRPSKTKQQNLNRSDKMKGKSDDWTKAATCNNCGVVRHISPQCTQPKRKEARRYMSGTVYAILKSEARASRTKYQERSVSIFIDNDSSLNGVTEELVQGLNVTVGGMMQIDLGYDQVVHRSRQTIEMSLQLPGCPLTTGTFQVMPVPEGKDVVLSMMWLRVQNSNIDRNTGRVSPRIKVESTEAAQLKSWRNCPARSHGVNGQHGSTKLIATKQFEWMLRRDKDIGAMFVVSPHDSEKAERFKSQVWEALKNILASETLRKYAYTVCRTELSSETPPVRDGIEHDILPKPGTTPISVKQWRRSPDQRKTILERTKEKIQAGIIRPSTSAFCAPTFCVKKPVGWRIVHDYRQLNLATVLPAILMPRKKYNFDAMAGSYWYSCMDLLWGYYQVKLRESDTSFTAFRLQSKGFRDLRDVMRIYFKNNYVYTESEVVNEHFAALDDFMKRCEA</sequence>
<accession>A0A0P1AAM7</accession>
<dbReference type="InterPro" id="IPR043128">
    <property type="entry name" value="Rev_trsase/Diguanyl_cyclase"/>
</dbReference>
<dbReference type="EMBL" id="CCYD01000291">
    <property type="protein sequence ID" value="CEG37910.1"/>
    <property type="molecule type" value="Genomic_DNA"/>
</dbReference>
<feature type="region of interest" description="Disordered" evidence="1">
    <location>
        <begin position="1"/>
        <end position="67"/>
    </location>
</feature>